<evidence type="ECO:0000259" key="2">
    <source>
        <dbReference type="Pfam" id="PF12937"/>
    </source>
</evidence>
<dbReference type="InterPro" id="IPR001810">
    <property type="entry name" value="F-box_dom"/>
</dbReference>
<dbReference type="Proteomes" id="UP001210211">
    <property type="component" value="Unassembled WGS sequence"/>
</dbReference>
<feature type="region of interest" description="Disordered" evidence="1">
    <location>
        <begin position="434"/>
        <end position="467"/>
    </location>
</feature>
<evidence type="ECO:0000256" key="1">
    <source>
        <dbReference type="SAM" id="MobiDB-lite"/>
    </source>
</evidence>
<proteinExistence type="predicted"/>
<dbReference type="InterPro" id="IPR032675">
    <property type="entry name" value="LRR_dom_sf"/>
</dbReference>
<reference evidence="3 4" key="1">
    <citation type="journal article" date="2022" name="Cell">
        <title>Repeat-based holocentromeres influence genome architecture and karyotype evolution.</title>
        <authorList>
            <person name="Hofstatter P.G."/>
            <person name="Thangavel G."/>
            <person name="Lux T."/>
            <person name="Neumann P."/>
            <person name="Vondrak T."/>
            <person name="Novak P."/>
            <person name="Zhang M."/>
            <person name="Costa L."/>
            <person name="Castellani M."/>
            <person name="Scott A."/>
            <person name="Toegelov H."/>
            <person name="Fuchs J."/>
            <person name="Mata-Sucre Y."/>
            <person name="Dias Y."/>
            <person name="Vanzela A.L.L."/>
            <person name="Huettel B."/>
            <person name="Almeida C.C.S."/>
            <person name="Simkova H."/>
            <person name="Souza G."/>
            <person name="Pedrosa-Harand A."/>
            <person name="Macas J."/>
            <person name="Mayer K.F.X."/>
            <person name="Houben A."/>
            <person name="Marques A."/>
        </authorList>
    </citation>
    <scope>NUCLEOTIDE SEQUENCE [LARGE SCALE GENOMIC DNA]</scope>
    <source>
        <strain evidence="3">RhyTen1mFocal</strain>
    </source>
</reference>
<comment type="caution">
    <text evidence="3">The sequence shown here is derived from an EMBL/GenBank/DDBJ whole genome shotgun (WGS) entry which is preliminary data.</text>
</comment>
<dbReference type="InterPro" id="IPR036047">
    <property type="entry name" value="F-box-like_dom_sf"/>
</dbReference>
<evidence type="ECO:0000313" key="4">
    <source>
        <dbReference type="Proteomes" id="UP001210211"/>
    </source>
</evidence>
<feature type="domain" description="F-box" evidence="2">
    <location>
        <begin position="93"/>
        <end position="135"/>
    </location>
</feature>
<dbReference type="SUPFAM" id="SSF81383">
    <property type="entry name" value="F-box domain"/>
    <property type="match status" value="1"/>
</dbReference>
<name>A0AAD6EK89_9POAL</name>
<evidence type="ECO:0000313" key="3">
    <source>
        <dbReference type="EMBL" id="KAJ3687497.1"/>
    </source>
</evidence>
<accession>A0AAD6EK89</accession>
<dbReference type="EMBL" id="JAMRDG010000002">
    <property type="protein sequence ID" value="KAJ3687497.1"/>
    <property type="molecule type" value="Genomic_DNA"/>
</dbReference>
<sequence>MASLPNPKRRRLSSTSDATSASLDRLLRSVLAMADPSVAIGLSLECLLDSTPLHSDKESLLDGARKIASSLLEASTRFAQKLAIAHNSSVWPLPAELTTKVFSLLDTESLCFAAATCLHFRKCASDPLCYANIDLTRSPAKVTNLVVSTMIQRAGNNLQSIKLGSFSMDENNLDKSPLTSSCLAALQLDGGASGLLLRKLHLHNFKMRRYNPCSALSACKSLSELEIVGIQFWFTRIWRTICEHCHLIERLCLDVAAFCMPLVLFDYPHDNNKRVLRSFQVKDLLKGCPLLSTLTLRGFHIWDKLSSVLVKGARGLKYLDLSHSSGFSGFFLRDLGNGGSNNSLDTLIIRDCIDLEAEEVSRFLSAVRCGEWKSLRYMDISSKMGLLVLQSSGLRCAIEVSQVLQERPDIHLVADYPPEICLYGDRYKDLYSSNSDSDTASSDSDSGYSDIDSGSPSSSSSLPDSISKISFFSDDEDFF</sequence>
<dbReference type="SUPFAM" id="SSF52047">
    <property type="entry name" value="RNI-like"/>
    <property type="match status" value="1"/>
</dbReference>
<keyword evidence="4" id="KW-1185">Reference proteome</keyword>
<organism evidence="3 4">
    <name type="scientific">Rhynchospora tenuis</name>
    <dbReference type="NCBI Taxonomy" id="198213"/>
    <lineage>
        <taxon>Eukaryota</taxon>
        <taxon>Viridiplantae</taxon>
        <taxon>Streptophyta</taxon>
        <taxon>Embryophyta</taxon>
        <taxon>Tracheophyta</taxon>
        <taxon>Spermatophyta</taxon>
        <taxon>Magnoliopsida</taxon>
        <taxon>Liliopsida</taxon>
        <taxon>Poales</taxon>
        <taxon>Cyperaceae</taxon>
        <taxon>Cyperoideae</taxon>
        <taxon>Rhynchosporeae</taxon>
        <taxon>Rhynchospora</taxon>
    </lineage>
</organism>
<protein>
    <recommendedName>
        <fullName evidence="2">F-box domain-containing protein</fullName>
    </recommendedName>
</protein>
<gene>
    <name evidence="3" type="ORF">LUZ61_016661</name>
</gene>
<dbReference type="Gene3D" id="3.80.10.10">
    <property type="entry name" value="Ribonuclease Inhibitor"/>
    <property type="match status" value="2"/>
</dbReference>
<dbReference type="AlphaFoldDB" id="A0AAD6EK89"/>
<dbReference type="Pfam" id="PF12937">
    <property type="entry name" value="F-box-like"/>
    <property type="match status" value="1"/>
</dbReference>